<evidence type="ECO:0000256" key="8">
    <source>
        <dbReference type="ARBA" id="ARBA00031423"/>
    </source>
</evidence>
<gene>
    <name evidence="11" type="ORF">RD110_14395</name>
</gene>
<keyword evidence="12" id="KW-1185">Reference proteome</keyword>
<evidence type="ECO:0000256" key="4">
    <source>
        <dbReference type="ARBA" id="ARBA00020295"/>
    </source>
</evidence>
<organism evidence="11 12">
    <name type="scientific">Rhodoferax koreensis</name>
    <dbReference type="NCBI Taxonomy" id="1842727"/>
    <lineage>
        <taxon>Bacteria</taxon>
        <taxon>Pseudomonadati</taxon>
        <taxon>Pseudomonadota</taxon>
        <taxon>Betaproteobacteria</taxon>
        <taxon>Burkholderiales</taxon>
        <taxon>Comamonadaceae</taxon>
        <taxon>Rhodoferax</taxon>
    </lineage>
</organism>
<protein>
    <recommendedName>
        <fullName evidence="4 10">4-alpha-glucanotransferase</fullName>
        <ecNumber evidence="3 10">2.4.1.25</ecNumber>
    </recommendedName>
    <alternativeName>
        <fullName evidence="8 10">Amylomaltase</fullName>
    </alternativeName>
    <alternativeName>
        <fullName evidence="9 10">Disproportionating enzyme</fullName>
    </alternativeName>
</protein>
<keyword evidence="6 10" id="KW-0808">Transferase</keyword>
<reference evidence="11 12" key="1">
    <citation type="submission" date="2017-01" db="EMBL/GenBank/DDBJ databases">
        <authorList>
            <person name="Mah S.A."/>
            <person name="Swanson W.J."/>
            <person name="Moy G.W."/>
            <person name="Vacquier V.D."/>
        </authorList>
    </citation>
    <scope>NUCLEOTIDE SEQUENCE [LARGE SCALE GENOMIC DNA]</scope>
    <source>
        <strain evidence="11 12">DCY110</strain>
    </source>
</reference>
<evidence type="ECO:0000256" key="9">
    <source>
        <dbReference type="ARBA" id="ARBA00031501"/>
    </source>
</evidence>
<dbReference type="GO" id="GO:0004134">
    <property type="term" value="F:4-alpha-glucanotransferase activity"/>
    <property type="evidence" value="ECO:0007669"/>
    <property type="project" value="UniProtKB-EC"/>
</dbReference>
<evidence type="ECO:0000313" key="12">
    <source>
        <dbReference type="Proteomes" id="UP000186609"/>
    </source>
</evidence>
<keyword evidence="5 10" id="KW-0328">Glycosyltransferase</keyword>
<comment type="similarity">
    <text evidence="2 10">Belongs to the disproportionating enzyme family.</text>
</comment>
<accession>A0A1P8JWV4</accession>
<dbReference type="InterPro" id="IPR003385">
    <property type="entry name" value="Glyco_hydro_77"/>
</dbReference>
<dbReference type="PANTHER" id="PTHR32438">
    <property type="entry name" value="4-ALPHA-GLUCANOTRANSFERASE DPE1, CHLOROPLASTIC/AMYLOPLASTIC"/>
    <property type="match status" value="1"/>
</dbReference>
<dbReference type="GO" id="GO:0005975">
    <property type="term" value="P:carbohydrate metabolic process"/>
    <property type="evidence" value="ECO:0007669"/>
    <property type="project" value="InterPro"/>
</dbReference>
<dbReference type="STRING" id="1842727.RD110_14395"/>
<dbReference type="Proteomes" id="UP000186609">
    <property type="component" value="Chromosome"/>
</dbReference>
<dbReference type="KEGG" id="rhy:RD110_14395"/>
<keyword evidence="7 10" id="KW-0119">Carbohydrate metabolism</keyword>
<evidence type="ECO:0000256" key="7">
    <source>
        <dbReference type="ARBA" id="ARBA00023277"/>
    </source>
</evidence>
<evidence type="ECO:0000256" key="2">
    <source>
        <dbReference type="ARBA" id="ARBA00005684"/>
    </source>
</evidence>
<dbReference type="EC" id="2.4.1.25" evidence="3 10"/>
<evidence type="ECO:0000256" key="3">
    <source>
        <dbReference type="ARBA" id="ARBA00012560"/>
    </source>
</evidence>
<evidence type="ECO:0000256" key="1">
    <source>
        <dbReference type="ARBA" id="ARBA00000439"/>
    </source>
</evidence>
<dbReference type="SUPFAM" id="SSF51445">
    <property type="entry name" value="(Trans)glycosidases"/>
    <property type="match status" value="1"/>
</dbReference>
<dbReference type="Pfam" id="PF02446">
    <property type="entry name" value="Glyco_hydro_77"/>
    <property type="match status" value="1"/>
</dbReference>
<dbReference type="OrthoDB" id="9761577at2"/>
<dbReference type="AlphaFoldDB" id="A0A1P8JWV4"/>
<dbReference type="PANTHER" id="PTHR32438:SF5">
    <property type="entry name" value="4-ALPHA-GLUCANOTRANSFERASE DPE1, CHLOROPLASTIC_AMYLOPLASTIC"/>
    <property type="match status" value="1"/>
</dbReference>
<comment type="catalytic activity">
    <reaction evidence="1 10">
        <text>Transfers a segment of a (1-&gt;4)-alpha-D-glucan to a new position in an acceptor, which may be glucose or a (1-&gt;4)-alpha-D-glucan.</text>
        <dbReference type="EC" id="2.4.1.25"/>
    </reaction>
</comment>
<name>A0A1P8JWV4_9BURK</name>
<evidence type="ECO:0000256" key="10">
    <source>
        <dbReference type="RuleBase" id="RU361207"/>
    </source>
</evidence>
<sequence>MRLPRTSGILLHPTSLPGPNGSGDFGPAAYHFVDWLVSAGQKLWQILPLGGIGPGNSPYMSSSAFAGNVLLIDLAELQTHGWLASADLEGADFEAGRLDFARVVPWRMDRLARAAAQFASAASPADVEDFNGFCAAQADWLDDYALFMALAEANEWREWSDWAPSLVRREPAALAAARLELSARVGFWQFCQWCFFRQWLRLKHYANERGILIVGDAPIFIAYQSAEVWARQELFELDASGKPTVIAGVPPDYFSATGQRWGNPLYRWSAHADEGYAWWIARIRRTFAMVDIVRIDHFRGFADYWEIPASQSTAIFGRWLPGPGAALFDAIASALGSLPIIAEDLGIITPEVEALRRQFDFPGMRILHFAFGGDAGNAYLPHNYEPNTVVYTGTHDNNTTPGWWAEASEAERLHVIDYLGLHGTAIDADIHWSLIRAAMASVADTAITQLQDVLGLPGSDRMNLPGVGAGYWEWRFTWDQVLPEHALKLAQLGRLYRRG</sequence>
<dbReference type="Gene3D" id="3.20.20.80">
    <property type="entry name" value="Glycosidases"/>
    <property type="match status" value="1"/>
</dbReference>
<evidence type="ECO:0000313" key="11">
    <source>
        <dbReference type="EMBL" id="APW38240.1"/>
    </source>
</evidence>
<evidence type="ECO:0000256" key="5">
    <source>
        <dbReference type="ARBA" id="ARBA00022676"/>
    </source>
</evidence>
<dbReference type="RefSeq" id="WP_076200119.1">
    <property type="nucleotide sequence ID" value="NZ_CP019236.1"/>
</dbReference>
<dbReference type="InterPro" id="IPR017853">
    <property type="entry name" value="GH"/>
</dbReference>
<dbReference type="EMBL" id="CP019236">
    <property type="protein sequence ID" value="APW38240.1"/>
    <property type="molecule type" value="Genomic_DNA"/>
</dbReference>
<proteinExistence type="inferred from homology"/>
<evidence type="ECO:0000256" key="6">
    <source>
        <dbReference type="ARBA" id="ARBA00022679"/>
    </source>
</evidence>
<dbReference type="NCBIfam" id="NF011080">
    <property type="entry name" value="PRK14508.1-3"/>
    <property type="match status" value="1"/>
</dbReference>
<dbReference type="NCBIfam" id="TIGR00217">
    <property type="entry name" value="malQ"/>
    <property type="match status" value="1"/>
</dbReference>